<keyword evidence="4" id="KW-1185">Reference proteome</keyword>
<sequence length="119" mass="13388">MKKSIIFLPLLLFLAGCPGKDREGAESGERRAIYVDGNRVCFTTDKNDVLNRYILSTNGRENKKLLVGDFKHLTYPRTCFTVNLEKGLVYGASYTLNGKNHYYTFIITNDGTVLDLGKS</sequence>
<organism evidence="2 3">
    <name type="scientific">Citrobacter youngae</name>
    <dbReference type="NCBI Taxonomy" id="133448"/>
    <lineage>
        <taxon>Bacteria</taxon>
        <taxon>Pseudomonadati</taxon>
        <taxon>Pseudomonadota</taxon>
        <taxon>Gammaproteobacteria</taxon>
        <taxon>Enterobacterales</taxon>
        <taxon>Enterobacteriaceae</taxon>
        <taxon>Citrobacter</taxon>
        <taxon>Citrobacter freundii complex</taxon>
    </lineage>
</organism>
<evidence type="ECO:0000313" key="1">
    <source>
        <dbReference type="EMBL" id="CAB5598827.1"/>
    </source>
</evidence>
<evidence type="ECO:0000313" key="2">
    <source>
        <dbReference type="EMBL" id="SUX78830.1"/>
    </source>
</evidence>
<reference evidence="1" key="2">
    <citation type="submission" date="2020-05" db="EMBL/GenBank/DDBJ databases">
        <authorList>
            <person name="Delgado-Blas J."/>
        </authorList>
    </citation>
    <scope>NUCLEOTIDE SEQUENCE</scope>
    <source>
        <strain evidence="1">BB1468</strain>
    </source>
</reference>
<dbReference type="AlphaFoldDB" id="A0A9Q8E7P1"/>
<comment type="caution">
    <text evidence="2">The sequence shown here is derived from an EMBL/GenBank/DDBJ whole genome shotgun (WGS) entry which is preliminary data.</text>
</comment>
<dbReference type="PROSITE" id="PS51257">
    <property type="entry name" value="PROKAR_LIPOPROTEIN"/>
    <property type="match status" value="1"/>
</dbReference>
<evidence type="ECO:0000313" key="4">
    <source>
        <dbReference type="Proteomes" id="UP000835792"/>
    </source>
</evidence>
<evidence type="ECO:0008006" key="5">
    <source>
        <dbReference type="Google" id="ProtNLM"/>
    </source>
</evidence>
<dbReference type="Proteomes" id="UP000255286">
    <property type="component" value="Unassembled WGS sequence"/>
</dbReference>
<dbReference type="Proteomes" id="UP000835792">
    <property type="component" value="Unassembled WGS sequence"/>
</dbReference>
<name>A0A9Q8E7P1_9ENTR</name>
<dbReference type="NCBIfam" id="NF045617">
    <property type="entry name" value="mostly_LP"/>
    <property type="match status" value="1"/>
</dbReference>
<dbReference type="EMBL" id="CAHPRB010000016">
    <property type="protein sequence ID" value="CAB5598827.1"/>
    <property type="molecule type" value="Genomic_DNA"/>
</dbReference>
<proteinExistence type="predicted"/>
<evidence type="ECO:0000313" key="3">
    <source>
        <dbReference type="Proteomes" id="UP000255286"/>
    </source>
</evidence>
<dbReference type="EMBL" id="UIGT01000001">
    <property type="protein sequence ID" value="SUX78830.1"/>
    <property type="molecule type" value="Genomic_DNA"/>
</dbReference>
<dbReference type="InterPro" id="IPR054657">
    <property type="entry name" value="T6SS_periplasmic_put"/>
</dbReference>
<reference evidence="2 3" key="1">
    <citation type="submission" date="2018-06" db="EMBL/GenBank/DDBJ databases">
        <authorList>
            <consortium name="Pathogen Informatics"/>
            <person name="Doyle S."/>
        </authorList>
    </citation>
    <scope>NUCLEOTIDE SEQUENCE [LARGE SCALE GENOMIC DNA]</scope>
    <source>
        <strain evidence="2 3">NCTC8782</strain>
    </source>
</reference>
<accession>A0A9Q8E7P1</accession>
<gene>
    <name evidence="1" type="ORF">GHA_04040</name>
    <name evidence="2" type="ORF">NCTC8782_01323</name>
</gene>
<dbReference type="GeneID" id="83644444"/>
<dbReference type="RefSeq" id="WP_048214009.1">
    <property type="nucleotide sequence ID" value="NZ_CAHPRB010000016.1"/>
</dbReference>
<protein>
    <recommendedName>
        <fullName evidence="5">Lipoprotein</fullName>
    </recommendedName>
</protein>